<name>A0AAU9NSG1_9ASTR</name>
<feature type="region of interest" description="Disordered" evidence="1">
    <location>
        <begin position="43"/>
        <end position="87"/>
    </location>
</feature>
<organism evidence="2 3">
    <name type="scientific">Lactuca virosa</name>
    <dbReference type="NCBI Taxonomy" id="75947"/>
    <lineage>
        <taxon>Eukaryota</taxon>
        <taxon>Viridiplantae</taxon>
        <taxon>Streptophyta</taxon>
        <taxon>Embryophyta</taxon>
        <taxon>Tracheophyta</taxon>
        <taxon>Spermatophyta</taxon>
        <taxon>Magnoliopsida</taxon>
        <taxon>eudicotyledons</taxon>
        <taxon>Gunneridae</taxon>
        <taxon>Pentapetalae</taxon>
        <taxon>asterids</taxon>
        <taxon>campanulids</taxon>
        <taxon>Asterales</taxon>
        <taxon>Asteraceae</taxon>
        <taxon>Cichorioideae</taxon>
        <taxon>Cichorieae</taxon>
        <taxon>Lactucinae</taxon>
        <taxon>Lactuca</taxon>
    </lineage>
</organism>
<evidence type="ECO:0000313" key="3">
    <source>
        <dbReference type="Proteomes" id="UP001157418"/>
    </source>
</evidence>
<proteinExistence type="predicted"/>
<protein>
    <recommendedName>
        <fullName evidence="4">Calmodulin-binding domain-containing protein</fullName>
    </recommendedName>
</protein>
<evidence type="ECO:0008006" key="4">
    <source>
        <dbReference type="Google" id="ProtNLM"/>
    </source>
</evidence>
<dbReference type="EMBL" id="CAKMRJ010005412">
    <property type="protein sequence ID" value="CAH1440619.1"/>
    <property type="molecule type" value="Genomic_DNA"/>
</dbReference>
<accession>A0AAU9NSG1</accession>
<reference evidence="2 3" key="1">
    <citation type="submission" date="2022-01" db="EMBL/GenBank/DDBJ databases">
        <authorList>
            <person name="Xiong W."/>
            <person name="Schranz E."/>
        </authorList>
    </citation>
    <scope>NUCLEOTIDE SEQUENCE [LARGE SCALE GENOMIC DNA]</scope>
</reference>
<dbReference type="AlphaFoldDB" id="A0AAU9NSG1"/>
<keyword evidence="3" id="KW-1185">Reference proteome</keyword>
<dbReference type="Proteomes" id="UP001157418">
    <property type="component" value="Unassembled WGS sequence"/>
</dbReference>
<evidence type="ECO:0000313" key="2">
    <source>
        <dbReference type="EMBL" id="CAH1440619.1"/>
    </source>
</evidence>
<sequence length="133" mass="15194">MKSPSHSLHYHPLILTPRCIPKFPTYKTLVFLRLTFIFNRRHTRDDNSPSISDESDSHDSSPRRHSSGRSKERSYSPVEGLSSAKAKAKIKKVKEAKSIFHRTWGVVLGIRPALRAVASMSREDWSKKNVQPI</sequence>
<evidence type="ECO:0000256" key="1">
    <source>
        <dbReference type="SAM" id="MobiDB-lite"/>
    </source>
</evidence>
<gene>
    <name evidence="2" type="ORF">LVIROSA_LOCUS26741</name>
</gene>
<comment type="caution">
    <text evidence="2">The sequence shown here is derived from an EMBL/GenBank/DDBJ whole genome shotgun (WGS) entry which is preliminary data.</text>
</comment>